<dbReference type="GO" id="GO:0005886">
    <property type="term" value="C:plasma membrane"/>
    <property type="evidence" value="ECO:0007669"/>
    <property type="project" value="TreeGrafter"/>
</dbReference>
<dbReference type="GO" id="GO:0008750">
    <property type="term" value="F:proton-translocating NAD(P)+ transhydrogenase activity"/>
    <property type="evidence" value="ECO:0007669"/>
    <property type="project" value="UniProtKB-EC"/>
</dbReference>
<evidence type="ECO:0000256" key="4">
    <source>
        <dbReference type="ARBA" id="ARBA00022967"/>
    </source>
</evidence>
<evidence type="ECO:0000256" key="2">
    <source>
        <dbReference type="ARBA" id="ARBA00012943"/>
    </source>
</evidence>
<keyword evidence="3" id="KW-0521">NADP</keyword>
<proteinExistence type="predicted"/>
<gene>
    <name evidence="8" type="ORF">WSS_A05310</name>
</gene>
<dbReference type="Gene3D" id="3.40.50.720">
    <property type="entry name" value="NAD(P)-binding Rossmann-like Domain"/>
    <property type="match status" value="1"/>
</dbReference>
<dbReference type="Pfam" id="PF05222">
    <property type="entry name" value="AlaDh_PNT_N"/>
    <property type="match status" value="1"/>
</dbReference>
<dbReference type="InterPro" id="IPR007886">
    <property type="entry name" value="AlaDH/PNT_N"/>
</dbReference>
<feature type="non-terminal residue" evidence="8">
    <location>
        <position position="84"/>
    </location>
</feature>
<dbReference type="Proteomes" id="UP000005951">
    <property type="component" value="Unassembled WGS sequence"/>
</dbReference>
<evidence type="ECO:0000259" key="7">
    <source>
        <dbReference type="SMART" id="SM01003"/>
    </source>
</evidence>
<evidence type="ECO:0000313" key="9">
    <source>
        <dbReference type="Proteomes" id="UP000005951"/>
    </source>
</evidence>
<organism evidence="8 9">
    <name type="scientific">Rhodococcus opacus M213</name>
    <dbReference type="NCBI Taxonomy" id="1129896"/>
    <lineage>
        <taxon>Bacteria</taxon>
        <taxon>Bacillati</taxon>
        <taxon>Actinomycetota</taxon>
        <taxon>Actinomycetes</taxon>
        <taxon>Mycobacteriales</taxon>
        <taxon>Nocardiaceae</taxon>
        <taxon>Rhodococcus</taxon>
    </lineage>
</organism>
<dbReference type="GO" id="GO:0006740">
    <property type="term" value="P:NADPH regeneration"/>
    <property type="evidence" value="ECO:0007669"/>
    <property type="project" value="TreeGrafter"/>
</dbReference>
<dbReference type="EC" id="7.1.1.1" evidence="2"/>
<protein>
    <recommendedName>
        <fullName evidence="2">proton-translocating NAD(P)(+) transhydrogenase</fullName>
        <ecNumber evidence="2">7.1.1.1</ecNumber>
    </recommendedName>
</protein>
<sequence length="84" mass="8585">MDTSQSASTARPTVGVVRESNDGERRVALVPKIVASLIAKGVDVVVESGAGLGALIPDELYTEVGAKIADPWSADVVVKVAPPS</sequence>
<keyword evidence="4" id="KW-1278">Translocase</keyword>
<comment type="function">
    <text evidence="1">The transhydrogenation between NADH and NADP is coupled to respiration and ATP hydrolysis and functions as a proton pump across the membrane.</text>
</comment>
<dbReference type="GO" id="GO:0050661">
    <property type="term" value="F:NADP binding"/>
    <property type="evidence" value="ECO:0007669"/>
    <property type="project" value="TreeGrafter"/>
</dbReference>
<dbReference type="PANTHER" id="PTHR10160:SF19">
    <property type="entry name" value="PROTON-TRANSLOCATING NAD(P)(+) TRANSHYDROGENASE"/>
    <property type="match status" value="1"/>
</dbReference>
<dbReference type="AlphaFoldDB" id="K8XQY6"/>
<evidence type="ECO:0000313" key="8">
    <source>
        <dbReference type="EMBL" id="EKT84048.1"/>
    </source>
</evidence>
<dbReference type="SMART" id="SM01003">
    <property type="entry name" value="AlaDh_PNT_N"/>
    <property type="match status" value="1"/>
</dbReference>
<evidence type="ECO:0000256" key="3">
    <source>
        <dbReference type="ARBA" id="ARBA00022857"/>
    </source>
</evidence>
<feature type="domain" description="Alanine dehydrogenase/pyridine nucleotide transhydrogenase N-terminal" evidence="7">
    <location>
        <begin position="15"/>
        <end position="84"/>
    </location>
</feature>
<name>K8XQY6_RHOOP</name>
<evidence type="ECO:0000256" key="1">
    <source>
        <dbReference type="ARBA" id="ARBA00003943"/>
    </source>
</evidence>
<evidence type="ECO:0000256" key="6">
    <source>
        <dbReference type="ARBA" id="ARBA00048202"/>
    </source>
</evidence>
<dbReference type="PANTHER" id="PTHR10160">
    <property type="entry name" value="NAD(P) TRANSHYDROGENASE"/>
    <property type="match status" value="1"/>
</dbReference>
<keyword evidence="5" id="KW-0520">NAD</keyword>
<dbReference type="SUPFAM" id="SSF52283">
    <property type="entry name" value="Formate/glycerate dehydrogenase catalytic domain-like"/>
    <property type="match status" value="1"/>
</dbReference>
<evidence type="ECO:0000256" key="5">
    <source>
        <dbReference type="ARBA" id="ARBA00023027"/>
    </source>
</evidence>
<reference evidence="8 9" key="1">
    <citation type="journal article" date="2013" name="Genome Announc.">
        <title>Draft Genome Sequence of Rhodococcus opacus Strain M213 Shows a Diverse Catabolic Potential.</title>
        <authorList>
            <person name="Pathak A."/>
            <person name="Green S.J."/>
            <person name="Ogram A."/>
            <person name="Chauhan A."/>
        </authorList>
    </citation>
    <scope>NUCLEOTIDE SEQUENCE [LARGE SCALE GENOMIC DNA]</scope>
    <source>
        <strain evidence="8 9">M213</strain>
    </source>
</reference>
<dbReference type="EMBL" id="AJYC02000012">
    <property type="protein sequence ID" value="EKT84048.1"/>
    <property type="molecule type" value="Genomic_DNA"/>
</dbReference>
<accession>K8XQY6</accession>
<comment type="caution">
    <text evidence="8">The sequence shown here is derived from an EMBL/GenBank/DDBJ whole genome shotgun (WGS) entry which is preliminary data.</text>
</comment>
<comment type="catalytic activity">
    <reaction evidence="6">
        <text>NAD(+) + NADPH + H(+)(in) = NADH + NADP(+) + H(+)(out)</text>
        <dbReference type="Rhea" id="RHEA:47992"/>
        <dbReference type="ChEBI" id="CHEBI:15378"/>
        <dbReference type="ChEBI" id="CHEBI:57540"/>
        <dbReference type="ChEBI" id="CHEBI:57783"/>
        <dbReference type="ChEBI" id="CHEBI:57945"/>
        <dbReference type="ChEBI" id="CHEBI:58349"/>
        <dbReference type="EC" id="7.1.1.1"/>
    </reaction>
</comment>